<proteinExistence type="predicted"/>
<organism evidence="6 7">
    <name type="scientific">Paenibacillus flagellatus</name>
    <dbReference type="NCBI Taxonomy" id="2211139"/>
    <lineage>
        <taxon>Bacteria</taxon>
        <taxon>Bacillati</taxon>
        <taxon>Bacillota</taxon>
        <taxon>Bacilli</taxon>
        <taxon>Bacillales</taxon>
        <taxon>Paenibacillaceae</taxon>
        <taxon>Paenibacillus</taxon>
    </lineage>
</organism>
<dbReference type="EMBL" id="QJVJ01000004">
    <property type="protein sequence ID" value="PYI55225.1"/>
    <property type="molecule type" value="Genomic_DNA"/>
</dbReference>
<keyword evidence="4" id="KW-0503">Monooxygenase</keyword>
<dbReference type="InterPro" id="IPR011251">
    <property type="entry name" value="Luciferase-like_dom"/>
</dbReference>
<sequence length="402" mass="44299">MSVRNEAAHEEVEFGWFIPTTGDGKYIGVEPERESTADYMIRVAQTAERAGYTFALIPTGGSCIDAWIVGSAIVTHTRTLKPLVAMRPGLIAPVLAARMAASLDAISGGRALINVVTGGSPNDLRATGDPLADAHDERYERTREFLHIVKSVWASSNDSRPRFLAGHQTYKGAEPVSFKGRYYEIEGGASYPAPVQKPHPPLYFGGSSPAGKRTAAETADVYLMWAEPLDWIAGQIDELEAIRAELKRDGGIDRGLRYGLRAQVLVRETEEEAWREAWDIISRVDREAIEQSNERFTKTDAVNQKRQNELRERSRDEGYVLGPNLWSGLSIVRGGGSMLLVGTPEQVSDRILEYVDLGISSFVLSGYPNLEEADITGRLLLPLVKRKLAARAKERSEAIETA</sequence>
<dbReference type="Pfam" id="PF00296">
    <property type="entry name" value="Bac_luciferase"/>
    <property type="match status" value="1"/>
</dbReference>
<dbReference type="PANTHER" id="PTHR42847">
    <property type="entry name" value="ALKANESULFONATE MONOOXYGENASE"/>
    <property type="match status" value="1"/>
</dbReference>
<reference evidence="6 7" key="1">
    <citation type="submission" date="2018-05" db="EMBL/GenBank/DDBJ databases">
        <title>Paenibacillus flagellatus sp. nov., isolated from selenium mineral soil.</title>
        <authorList>
            <person name="Dai X."/>
        </authorList>
    </citation>
    <scope>NUCLEOTIDE SEQUENCE [LARGE SCALE GENOMIC DNA]</scope>
    <source>
        <strain evidence="6 7">DXL2</strain>
    </source>
</reference>
<evidence type="ECO:0000313" key="6">
    <source>
        <dbReference type="EMBL" id="PYI55225.1"/>
    </source>
</evidence>
<dbReference type="Proteomes" id="UP000247476">
    <property type="component" value="Unassembled WGS sequence"/>
</dbReference>
<name>A0A2V5K705_9BACL</name>
<keyword evidence="7" id="KW-1185">Reference proteome</keyword>
<dbReference type="AlphaFoldDB" id="A0A2V5K705"/>
<gene>
    <name evidence="6" type="ORF">DLM86_11940</name>
</gene>
<dbReference type="OrthoDB" id="9814695at2"/>
<dbReference type="PANTHER" id="PTHR42847:SF4">
    <property type="entry name" value="ALKANESULFONATE MONOOXYGENASE-RELATED"/>
    <property type="match status" value="1"/>
</dbReference>
<evidence type="ECO:0000256" key="3">
    <source>
        <dbReference type="ARBA" id="ARBA00023002"/>
    </source>
</evidence>
<evidence type="ECO:0000256" key="2">
    <source>
        <dbReference type="ARBA" id="ARBA00022643"/>
    </source>
</evidence>
<dbReference type="GO" id="GO:0008726">
    <property type="term" value="F:alkanesulfonate monooxygenase activity"/>
    <property type="evidence" value="ECO:0007669"/>
    <property type="project" value="TreeGrafter"/>
</dbReference>
<evidence type="ECO:0000256" key="1">
    <source>
        <dbReference type="ARBA" id="ARBA00022630"/>
    </source>
</evidence>
<dbReference type="Gene3D" id="3.20.20.30">
    <property type="entry name" value="Luciferase-like domain"/>
    <property type="match status" value="1"/>
</dbReference>
<dbReference type="GO" id="GO:0046306">
    <property type="term" value="P:alkanesulfonate catabolic process"/>
    <property type="evidence" value="ECO:0007669"/>
    <property type="project" value="TreeGrafter"/>
</dbReference>
<feature type="domain" description="Luciferase-like" evidence="5">
    <location>
        <begin position="13"/>
        <end position="360"/>
    </location>
</feature>
<evidence type="ECO:0000259" key="5">
    <source>
        <dbReference type="Pfam" id="PF00296"/>
    </source>
</evidence>
<dbReference type="SUPFAM" id="SSF51679">
    <property type="entry name" value="Bacterial luciferase-like"/>
    <property type="match status" value="1"/>
</dbReference>
<dbReference type="CDD" id="cd01094">
    <property type="entry name" value="Alkanesulfonate_monoxygenase"/>
    <property type="match status" value="1"/>
</dbReference>
<dbReference type="RefSeq" id="WP_110840220.1">
    <property type="nucleotide sequence ID" value="NZ_QJVJ01000004.1"/>
</dbReference>
<evidence type="ECO:0000313" key="7">
    <source>
        <dbReference type="Proteomes" id="UP000247476"/>
    </source>
</evidence>
<dbReference type="InterPro" id="IPR036661">
    <property type="entry name" value="Luciferase-like_sf"/>
</dbReference>
<keyword evidence="1" id="KW-0285">Flavoprotein</keyword>
<evidence type="ECO:0000256" key="4">
    <source>
        <dbReference type="ARBA" id="ARBA00023033"/>
    </source>
</evidence>
<keyword evidence="3" id="KW-0560">Oxidoreductase</keyword>
<comment type="caution">
    <text evidence="6">The sequence shown here is derived from an EMBL/GenBank/DDBJ whole genome shotgun (WGS) entry which is preliminary data.</text>
</comment>
<dbReference type="InterPro" id="IPR050172">
    <property type="entry name" value="SsuD_RutA_monooxygenase"/>
</dbReference>
<protein>
    <submittedName>
        <fullName evidence="6">F420-dependent oxidoreductase</fullName>
    </submittedName>
</protein>
<accession>A0A2V5K705</accession>
<keyword evidence="2" id="KW-0288">FMN</keyword>